<accession>A0AAV3PG45</accession>
<dbReference type="AlphaFoldDB" id="A0AAV3PG45"/>
<dbReference type="EMBL" id="BAABME010001334">
    <property type="protein sequence ID" value="GAA0149007.1"/>
    <property type="molecule type" value="Genomic_DNA"/>
</dbReference>
<proteinExistence type="predicted"/>
<organism evidence="2 3">
    <name type="scientific">Lithospermum erythrorhizon</name>
    <name type="common">Purple gromwell</name>
    <name type="synonym">Lithospermum officinale var. erythrorhizon</name>
    <dbReference type="NCBI Taxonomy" id="34254"/>
    <lineage>
        <taxon>Eukaryota</taxon>
        <taxon>Viridiplantae</taxon>
        <taxon>Streptophyta</taxon>
        <taxon>Embryophyta</taxon>
        <taxon>Tracheophyta</taxon>
        <taxon>Spermatophyta</taxon>
        <taxon>Magnoliopsida</taxon>
        <taxon>eudicotyledons</taxon>
        <taxon>Gunneridae</taxon>
        <taxon>Pentapetalae</taxon>
        <taxon>asterids</taxon>
        <taxon>lamiids</taxon>
        <taxon>Boraginales</taxon>
        <taxon>Boraginaceae</taxon>
        <taxon>Boraginoideae</taxon>
        <taxon>Lithospermeae</taxon>
        <taxon>Lithospermum</taxon>
    </lineage>
</organism>
<keyword evidence="3" id="KW-1185">Reference proteome</keyword>
<reference evidence="2 3" key="1">
    <citation type="submission" date="2024-01" db="EMBL/GenBank/DDBJ databases">
        <title>The complete chloroplast genome sequence of Lithospermum erythrorhizon: insights into the phylogenetic relationship among Boraginaceae species and the maternal lineages of purple gromwells.</title>
        <authorList>
            <person name="Okada T."/>
            <person name="Watanabe K."/>
        </authorList>
    </citation>
    <scope>NUCLEOTIDE SEQUENCE [LARGE SCALE GENOMIC DNA]</scope>
</reference>
<comment type="caution">
    <text evidence="2">The sequence shown here is derived from an EMBL/GenBank/DDBJ whole genome shotgun (WGS) entry which is preliminary data.</text>
</comment>
<gene>
    <name evidence="2" type="ORF">LIER_08292</name>
</gene>
<name>A0AAV3PG45_LITER</name>
<feature type="region of interest" description="Disordered" evidence="1">
    <location>
        <begin position="104"/>
        <end position="135"/>
    </location>
</feature>
<evidence type="ECO:0000256" key="1">
    <source>
        <dbReference type="SAM" id="MobiDB-lite"/>
    </source>
</evidence>
<feature type="compositionally biased region" description="Basic and acidic residues" evidence="1">
    <location>
        <begin position="104"/>
        <end position="118"/>
    </location>
</feature>
<evidence type="ECO:0000313" key="2">
    <source>
        <dbReference type="EMBL" id="GAA0149007.1"/>
    </source>
</evidence>
<protein>
    <submittedName>
        <fullName evidence="2">Uncharacterized protein</fullName>
    </submittedName>
</protein>
<sequence length="151" mass="16609">MSLFGSQTVNGTHVLARWCDHLARVNHSLGCQIRCAKKDISHKRGLIEGMGQEGTALKEELAKLSHLSEERAKEVVALTKELSSQKEDAKVWAVKKASLLAERDEASLDEEKADKPEWYDDLSLSDGDSSDEEVAEGVEACCSDKNLVINP</sequence>
<dbReference type="Proteomes" id="UP001454036">
    <property type="component" value="Unassembled WGS sequence"/>
</dbReference>
<evidence type="ECO:0000313" key="3">
    <source>
        <dbReference type="Proteomes" id="UP001454036"/>
    </source>
</evidence>